<proteinExistence type="predicted"/>
<protein>
    <submittedName>
        <fullName evidence="2">Uncharacterized protein</fullName>
    </submittedName>
</protein>
<organism evidence="2">
    <name type="scientific">Candidatus Kentrum sp. FW</name>
    <dbReference type="NCBI Taxonomy" id="2126338"/>
    <lineage>
        <taxon>Bacteria</taxon>
        <taxon>Pseudomonadati</taxon>
        <taxon>Pseudomonadota</taxon>
        <taxon>Gammaproteobacteria</taxon>
        <taxon>Candidatus Kentrum</taxon>
    </lineage>
</organism>
<sequence length="207" mass="24830">MTLSNHYCRFMDMISRSGPRQRAGMARQLLARDNDVEQRNRSLYIAFRLLEGNWDSEKTQRWSFTDLREIGNPSFPDEIGSTLRRNVEERIAEARDDTPPNFEELQRQTPELQKKFMAVQGKKSDEMDAEDHRQWFYRYAPYLTLNLPEPIDQANMDGAMEEARRRLVWFEGFLQNEKDKNIRDHIRWMGWGRIVDWRREKIQNTGI</sequence>
<dbReference type="EMBL" id="CAADEW010000001">
    <property type="protein sequence ID" value="VFJ42342.1"/>
    <property type="molecule type" value="Genomic_DNA"/>
</dbReference>
<evidence type="ECO:0000313" key="1">
    <source>
        <dbReference type="EMBL" id="VFJ42342.1"/>
    </source>
</evidence>
<gene>
    <name evidence="1" type="ORF">BECKFW1821A_GA0114235_1001103</name>
    <name evidence="2" type="ORF">BECKFW1821B_GA0114236_100633</name>
</gene>
<dbReference type="EMBL" id="CAADFD010000006">
    <property type="protein sequence ID" value="VFJ50074.1"/>
    <property type="molecule type" value="Genomic_DNA"/>
</dbReference>
<accession>A0A450SCL4</accession>
<evidence type="ECO:0000313" key="2">
    <source>
        <dbReference type="EMBL" id="VFJ50074.1"/>
    </source>
</evidence>
<name>A0A450SCL4_9GAMM</name>
<dbReference type="AlphaFoldDB" id="A0A450SCL4"/>
<reference evidence="2" key="1">
    <citation type="submission" date="2019-02" db="EMBL/GenBank/DDBJ databases">
        <authorList>
            <person name="Gruber-Vodicka R. H."/>
            <person name="Seah K. B. B."/>
        </authorList>
    </citation>
    <scope>NUCLEOTIDE SEQUENCE</scope>
    <source>
        <strain evidence="2">BECK_BZ106</strain>
        <strain evidence="1">BECK_BZ15</strain>
    </source>
</reference>